<protein>
    <submittedName>
        <fullName evidence="1">Uncharacterized protein</fullName>
    </submittedName>
</protein>
<sequence>MWALTAQLAIPISVSHQEIAVAKAIFGLFGFIGAAIGLAIAGVLWNNVLLAKLVWFLPEGSKDLGAKIFGSIDTRNSYPTRSPIREAMISAYTEQTKGNVR</sequence>
<organism evidence="1 2">
    <name type="scientific">Hypoxylon rubiginosum</name>
    <dbReference type="NCBI Taxonomy" id="110542"/>
    <lineage>
        <taxon>Eukaryota</taxon>
        <taxon>Fungi</taxon>
        <taxon>Dikarya</taxon>
        <taxon>Ascomycota</taxon>
        <taxon>Pezizomycotina</taxon>
        <taxon>Sordariomycetes</taxon>
        <taxon>Xylariomycetidae</taxon>
        <taxon>Xylariales</taxon>
        <taxon>Hypoxylaceae</taxon>
        <taxon>Hypoxylon</taxon>
    </lineage>
</organism>
<dbReference type="Proteomes" id="UP001497700">
    <property type="component" value="Unassembled WGS sequence"/>
</dbReference>
<proteinExistence type="predicted"/>
<gene>
    <name evidence="1" type="ORF">F4820DRAFT_452810</name>
</gene>
<comment type="caution">
    <text evidence="1">The sequence shown here is derived from an EMBL/GenBank/DDBJ whole genome shotgun (WGS) entry which is preliminary data.</text>
</comment>
<evidence type="ECO:0000313" key="2">
    <source>
        <dbReference type="Proteomes" id="UP001497700"/>
    </source>
</evidence>
<reference evidence="1 2" key="1">
    <citation type="journal article" date="2022" name="New Phytol.">
        <title>Ecological generalism drives hyperdiversity of secondary metabolite gene clusters in xylarialean endophytes.</title>
        <authorList>
            <person name="Franco M.E.E."/>
            <person name="Wisecaver J.H."/>
            <person name="Arnold A.E."/>
            <person name="Ju Y.M."/>
            <person name="Slot J.C."/>
            <person name="Ahrendt S."/>
            <person name="Moore L.P."/>
            <person name="Eastman K.E."/>
            <person name="Scott K."/>
            <person name="Konkel Z."/>
            <person name="Mondo S.J."/>
            <person name="Kuo A."/>
            <person name="Hayes R.D."/>
            <person name="Haridas S."/>
            <person name="Andreopoulos B."/>
            <person name="Riley R."/>
            <person name="LaButti K."/>
            <person name="Pangilinan J."/>
            <person name="Lipzen A."/>
            <person name="Amirebrahimi M."/>
            <person name="Yan J."/>
            <person name="Adam C."/>
            <person name="Keymanesh K."/>
            <person name="Ng V."/>
            <person name="Louie K."/>
            <person name="Northen T."/>
            <person name="Drula E."/>
            <person name="Henrissat B."/>
            <person name="Hsieh H.M."/>
            <person name="Youens-Clark K."/>
            <person name="Lutzoni F."/>
            <person name="Miadlikowska J."/>
            <person name="Eastwood D.C."/>
            <person name="Hamelin R.C."/>
            <person name="Grigoriev I.V."/>
            <person name="U'Ren J.M."/>
        </authorList>
    </citation>
    <scope>NUCLEOTIDE SEQUENCE [LARGE SCALE GENOMIC DNA]</scope>
    <source>
        <strain evidence="1 2">CBS 119005</strain>
    </source>
</reference>
<accession>A0ACB9YMY4</accession>
<dbReference type="EMBL" id="MU393582">
    <property type="protein sequence ID" value="KAI4860562.1"/>
    <property type="molecule type" value="Genomic_DNA"/>
</dbReference>
<keyword evidence="2" id="KW-1185">Reference proteome</keyword>
<name>A0ACB9YMY4_9PEZI</name>
<evidence type="ECO:0000313" key="1">
    <source>
        <dbReference type="EMBL" id="KAI4860562.1"/>
    </source>
</evidence>